<gene>
    <name evidence="5" type="ORF">PGQ11_007606</name>
</gene>
<evidence type="ECO:0000256" key="3">
    <source>
        <dbReference type="RuleBase" id="RU361235"/>
    </source>
</evidence>
<dbReference type="Pfam" id="PF00135">
    <property type="entry name" value="COesterase"/>
    <property type="match status" value="1"/>
</dbReference>
<dbReference type="PANTHER" id="PTHR43918:SF4">
    <property type="entry name" value="CARBOXYLIC ESTER HYDROLASE"/>
    <property type="match status" value="1"/>
</dbReference>
<dbReference type="SUPFAM" id="SSF53474">
    <property type="entry name" value="alpha/beta-Hydrolases"/>
    <property type="match status" value="1"/>
</dbReference>
<name>A0ABR2IWH0_9PEZI</name>
<dbReference type="InterPro" id="IPR029058">
    <property type="entry name" value="AB_hydrolase_fold"/>
</dbReference>
<sequence>MTYLTNQRLMKGFDCPQTPSKPVNYPGFTPQAQRILKYFAGGAGNVQNEDCLTLNVWTKPTAAAAARQKPVLIFLYGGRFANGNTHSPFYDGQALADSEDVVVVTLNYRLNIFGFPGAPGEAGNLGLRDQRLAVEWLRDNVASFGGDPTRMVLFGQSAGGVAVDYWAYAYQDDPIVSGLISHSGNAFSFPMNEPSRQASNWHNVSQALGCGADEKSLECMRSKNWTDILKAASQVPAAASDSPVRSTPAFYPQVDEELVFSDYDRRSKDGLFARLPYVLGNNDHEQGYYVISAYGRGINVTKSQGDEFLLTSFTCPNHLQALNRRAAGVPVWQYRYFGDWDNTRLYPTSGAYHGTDLHMLFGNSEPVSGLPQAESQEKTVALVQHLWARFAADPVNGLSEAGWPRFEPGTDSLAQFAYENSPEWNFVKPETFAATC</sequence>
<evidence type="ECO:0000259" key="4">
    <source>
        <dbReference type="Pfam" id="PF00135"/>
    </source>
</evidence>
<organism evidence="5 6">
    <name type="scientific">Apiospora arundinis</name>
    <dbReference type="NCBI Taxonomy" id="335852"/>
    <lineage>
        <taxon>Eukaryota</taxon>
        <taxon>Fungi</taxon>
        <taxon>Dikarya</taxon>
        <taxon>Ascomycota</taxon>
        <taxon>Pezizomycotina</taxon>
        <taxon>Sordariomycetes</taxon>
        <taxon>Xylariomycetidae</taxon>
        <taxon>Amphisphaeriales</taxon>
        <taxon>Apiosporaceae</taxon>
        <taxon>Apiospora</taxon>
    </lineage>
</organism>
<protein>
    <recommendedName>
        <fullName evidence="3">Carboxylic ester hydrolase</fullName>
        <ecNumber evidence="3">3.1.1.-</ecNumber>
    </recommendedName>
</protein>
<dbReference type="PANTHER" id="PTHR43918">
    <property type="entry name" value="ACETYLCHOLINESTERASE"/>
    <property type="match status" value="1"/>
</dbReference>
<feature type="domain" description="Carboxylesterase type B" evidence="4">
    <location>
        <begin position="33"/>
        <end position="296"/>
    </location>
</feature>
<proteinExistence type="inferred from homology"/>
<dbReference type="PROSITE" id="PS00122">
    <property type="entry name" value="CARBOXYLESTERASE_B_1"/>
    <property type="match status" value="1"/>
</dbReference>
<comment type="similarity">
    <text evidence="1 3">Belongs to the type-B carboxylesterase/lipase family.</text>
</comment>
<reference evidence="5 6" key="1">
    <citation type="journal article" date="2024" name="IMA Fungus">
        <title>Apiospora arundinis, a panoply of carbohydrate-active enzymes and secondary metabolites.</title>
        <authorList>
            <person name="Sorensen T."/>
            <person name="Petersen C."/>
            <person name="Muurmann A.T."/>
            <person name="Christiansen J.V."/>
            <person name="Brundto M.L."/>
            <person name="Overgaard C.K."/>
            <person name="Boysen A.T."/>
            <person name="Wollenberg R.D."/>
            <person name="Larsen T.O."/>
            <person name="Sorensen J.L."/>
            <person name="Nielsen K.L."/>
            <person name="Sondergaard T.E."/>
        </authorList>
    </citation>
    <scope>NUCLEOTIDE SEQUENCE [LARGE SCALE GENOMIC DNA]</scope>
    <source>
        <strain evidence="5 6">AAU 773</strain>
    </source>
</reference>
<dbReference type="Gene3D" id="3.40.50.1820">
    <property type="entry name" value="alpha/beta hydrolase"/>
    <property type="match status" value="2"/>
</dbReference>
<evidence type="ECO:0000313" key="6">
    <source>
        <dbReference type="Proteomes" id="UP001390339"/>
    </source>
</evidence>
<keyword evidence="2 3" id="KW-0378">Hydrolase</keyword>
<dbReference type="EMBL" id="JAPCWZ010000004">
    <property type="protein sequence ID" value="KAK8869028.1"/>
    <property type="molecule type" value="Genomic_DNA"/>
</dbReference>
<dbReference type="Proteomes" id="UP001390339">
    <property type="component" value="Unassembled WGS sequence"/>
</dbReference>
<evidence type="ECO:0000313" key="5">
    <source>
        <dbReference type="EMBL" id="KAK8869028.1"/>
    </source>
</evidence>
<dbReference type="InterPro" id="IPR019826">
    <property type="entry name" value="Carboxylesterase_B_AS"/>
</dbReference>
<evidence type="ECO:0000256" key="2">
    <source>
        <dbReference type="ARBA" id="ARBA00022801"/>
    </source>
</evidence>
<keyword evidence="6" id="KW-1185">Reference proteome</keyword>
<dbReference type="InterPro" id="IPR002018">
    <property type="entry name" value="CarbesteraseB"/>
</dbReference>
<accession>A0ABR2IWH0</accession>
<dbReference type="EC" id="3.1.1.-" evidence="3"/>
<comment type="caution">
    <text evidence="5">The sequence shown here is derived from an EMBL/GenBank/DDBJ whole genome shotgun (WGS) entry which is preliminary data.</text>
</comment>
<evidence type="ECO:0000256" key="1">
    <source>
        <dbReference type="ARBA" id="ARBA00005964"/>
    </source>
</evidence>
<dbReference type="InterPro" id="IPR050654">
    <property type="entry name" value="AChE-related_enzymes"/>
</dbReference>